<feature type="transmembrane region" description="Helical" evidence="7">
    <location>
        <begin position="36"/>
        <end position="54"/>
    </location>
</feature>
<protein>
    <recommendedName>
        <fullName evidence="6">Transmembrane protein 198</fullName>
    </recommendedName>
</protein>
<keyword evidence="5 7" id="KW-0472">Membrane</keyword>
<dbReference type="GeneID" id="136822385"/>
<dbReference type="AlphaFoldDB" id="A0A7M5UZL5"/>
<dbReference type="InterPro" id="IPR025256">
    <property type="entry name" value="TM7S3/TM198-like_dom"/>
</dbReference>
<dbReference type="EnsemblMetazoa" id="CLYHEMT005090.1">
    <property type="protein sequence ID" value="CLYHEMP005090.1"/>
    <property type="gene ID" value="CLYHEMG005090"/>
</dbReference>
<evidence type="ECO:0000256" key="6">
    <source>
        <dbReference type="ARBA" id="ARBA00049737"/>
    </source>
</evidence>
<organism evidence="9 10">
    <name type="scientific">Clytia hemisphaerica</name>
    <dbReference type="NCBI Taxonomy" id="252671"/>
    <lineage>
        <taxon>Eukaryota</taxon>
        <taxon>Metazoa</taxon>
        <taxon>Cnidaria</taxon>
        <taxon>Hydrozoa</taxon>
        <taxon>Hydroidolina</taxon>
        <taxon>Leptothecata</taxon>
        <taxon>Obeliida</taxon>
        <taxon>Clytiidae</taxon>
        <taxon>Clytia</taxon>
    </lineage>
</organism>
<evidence type="ECO:0000313" key="10">
    <source>
        <dbReference type="Proteomes" id="UP000594262"/>
    </source>
</evidence>
<evidence type="ECO:0000256" key="7">
    <source>
        <dbReference type="SAM" id="Phobius"/>
    </source>
</evidence>
<feature type="domain" description="TM7S3/TM198-like" evidence="8">
    <location>
        <begin position="43"/>
        <end position="263"/>
    </location>
</feature>
<comment type="subcellular location">
    <subcellularLocation>
        <location evidence="1">Membrane</location>
        <topology evidence="1">Multi-pass membrane protein</topology>
    </subcellularLocation>
</comment>
<reference evidence="9" key="1">
    <citation type="submission" date="2021-01" db="UniProtKB">
        <authorList>
            <consortium name="EnsemblMetazoa"/>
        </authorList>
    </citation>
    <scope>IDENTIFICATION</scope>
</reference>
<evidence type="ECO:0000256" key="3">
    <source>
        <dbReference type="ARBA" id="ARBA00022692"/>
    </source>
</evidence>
<dbReference type="Pfam" id="PF13886">
    <property type="entry name" value="TM7S3_TM198"/>
    <property type="match status" value="1"/>
</dbReference>
<dbReference type="OrthoDB" id="102260at2759"/>
<evidence type="ECO:0000256" key="1">
    <source>
        <dbReference type="ARBA" id="ARBA00004141"/>
    </source>
</evidence>
<feature type="transmembrane region" description="Helical" evidence="7">
    <location>
        <begin position="117"/>
        <end position="135"/>
    </location>
</feature>
<feature type="transmembrane region" description="Helical" evidence="7">
    <location>
        <begin position="60"/>
        <end position="81"/>
    </location>
</feature>
<dbReference type="InterPro" id="IPR040236">
    <property type="entry name" value="TMEM198"/>
</dbReference>
<accession>A0A7M5UZL5</accession>
<keyword evidence="4 7" id="KW-1133">Transmembrane helix</keyword>
<feature type="transmembrane region" description="Helical" evidence="7">
    <location>
        <begin position="147"/>
        <end position="165"/>
    </location>
</feature>
<name>A0A7M5UZL5_9CNID</name>
<dbReference type="RefSeq" id="XP_066934735.1">
    <property type="nucleotide sequence ID" value="XM_067078634.1"/>
</dbReference>
<evidence type="ECO:0000256" key="5">
    <source>
        <dbReference type="ARBA" id="ARBA00023136"/>
    </source>
</evidence>
<proteinExistence type="inferred from homology"/>
<feature type="transmembrane region" description="Helical" evidence="7">
    <location>
        <begin position="93"/>
        <end position="111"/>
    </location>
</feature>
<evidence type="ECO:0000256" key="4">
    <source>
        <dbReference type="ARBA" id="ARBA00022989"/>
    </source>
</evidence>
<evidence type="ECO:0000259" key="8">
    <source>
        <dbReference type="Pfam" id="PF13886"/>
    </source>
</evidence>
<dbReference type="Proteomes" id="UP000594262">
    <property type="component" value="Unplaced"/>
</dbReference>
<feature type="transmembrane region" description="Helical" evidence="7">
    <location>
        <begin position="199"/>
        <end position="219"/>
    </location>
</feature>
<dbReference type="GO" id="GO:0005886">
    <property type="term" value="C:plasma membrane"/>
    <property type="evidence" value="ECO:0007669"/>
    <property type="project" value="TreeGrafter"/>
</dbReference>
<dbReference type="PANTHER" id="PTHR31247:SF5">
    <property type="entry name" value="DUF4203 DOMAIN-CONTAINING PROTEIN"/>
    <property type="match status" value="1"/>
</dbReference>
<feature type="transmembrane region" description="Helical" evidence="7">
    <location>
        <begin position="171"/>
        <end position="192"/>
    </location>
</feature>
<keyword evidence="10" id="KW-1185">Reference proteome</keyword>
<evidence type="ECO:0000256" key="2">
    <source>
        <dbReference type="ARBA" id="ARBA00006244"/>
    </source>
</evidence>
<keyword evidence="3 7" id="KW-0812">Transmembrane</keyword>
<evidence type="ECO:0000313" key="9">
    <source>
        <dbReference type="EnsemblMetazoa" id="CLYHEMP005090.1"/>
    </source>
</evidence>
<feature type="transmembrane region" description="Helical" evidence="7">
    <location>
        <begin position="246"/>
        <end position="265"/>
    </location>
</feature>
<comment type="similarity">
    <text evidence="2">Belongs to the TMEM198 family.</text>
</comment>
<sequence length="294" mass="33882">MVNSTLMTSKFLEERWRNKTLNLYHDFVNKNDMRHLLIVEGVALAGLLIMLFGYRFIRFAMFVCGFWLSFSVFYTFSPVLIRQHYSCDKSKFYAVHLVSSVMVGTLIGIFTASLYRFGIMLIGKCLGFLLAMVLLHTDIFQNISSYYIISIFVTLVALVTTALTWRFEKLLMILATSLVGSFTLFCGIDIFLQNNFSLLVISVLIYLRDAFLVILKHQFNHHHGNKKMVELPNFHDSLKPAHLDSMFTSIWIFVTICACAFQYFMSAKEMKNGGEICPLFSFSCCKKKKIIDEK</sequence>
<dbReference type="PANTHER" id="PTHR31247">
    <property type="entry name" value="TRANSMEMBRANE PROTEIN 198 FAMILY MEMBER"/>
    <property type="match status" value="1"/>
</dbReference>